<feature type="region of interest" description="Disordered" evidence="1">
    <location>
        <begin position="377"/>
        <end position="422"/>
    </location>
</feature>
<dbReference type="InterPro" id="IPR029032">
    <property type="entry name" value="AhpD-like"/>
</dbReference>
<gene>
    <name evidence="3" type="ORF">GCM10022419_023860</name>
</gene>
<sequence length="422" mass="43850">MAGPFRYVTPVEPQNATGRTARVYGQLAEDFGMARMAVFLTLSPSPEVQAATWAMLRESLLAGSAPRTDKEVVALGVSMANQCPFCVAAHTTLLHATGDHRLAETVARGDTPADPTHAALLTWAKAPSEGTWHPVSQDAWDVGGQDARHAGAQDARQAGGQDAGPVGGAPAGPYPVEHAHEYIGTALAFHFINRMASALLTDNLMPAGLQRSRLVRSVGGRVMSRAVRRRLRVGTSLALVADLPAGPEPDWAAGTPVGAAYAALEVAATAGGELLAGGARDGGGDARAVVVGVVEAWDGSPLPMDTAWLDGPLAALPADERPGARLALLTALAPYRVTDADVAAWRGSKTDEDLVRLCAFGAITATKRVEALITAQERADAPTTAARRGEAPTAVPERADAPTRAARRGEDPSVETITGERS</sequence>
<accession>A0ABP6VZH9</accession>
<dbReference type="InterPro" id="IPR003779">
    <property type="entry name" value="CMD-like"/>
</dbReference>
<name>A0ABP6VZH9_9ACTN</name>
<evidence type="ECO:0000313" key="4">
    <source>
        <dbReference type="Proteomes" id="UP001500630"/>
    </source>
</evidence>
<dbReference type="Proteomes" id="UP001500630">
    <property type="component" value="Unassembled WGS sequence"/>
</dbReference>
<reference evidence="4" key="1">
    <citation type="journal article" date="2019" name="Int. J. Syst. Evol. Microbiol.">
        <title>The Global Catalogue of Microorganisms (GCM) 10K type strain sequencing project: providing services to taxonomists for standard genome sequencing and annotation.</title>
        <authorList>
            <consortium name="The Broad Institute Genomics Platform"/>
            <consortium name="The Broad Institute Genome Sequencing Center for Infectious Disease"/>
            <person name="Wu L."/>
            <person name="Ma J."/>
        </authorList>
    </citation>
    <scope>NUCLEOTIDE SEQUENCE [LARGE SCALE GENOMIC DNA]</scope>
    <source>
        <strain evidence="4">JCM 17326</strain>
    </source>
</reference>
<comment type="caution">
    <text evidence="3">The sequence shown here is derived from an EMBL/GenBank/DDBJ whole genome shotgun (WGS) entry which is preliminary data.</text>
</comment>
<protein>
    <submittedName>
        <fullName evidence="3">Carboxymuconolactone decarboxylase family protein</fullName>
    </submittedName>
</protein>
<dbReference type="InterPro" id="IPR004675">
    <property type="entry name" value="AhpD_core"/>
</dbReference>
<feature type="compositionally biased region" description="Basic and acidic residues" evidence="1">
    <location>
        <begin position="397"/>
        <end position="411"/>
    </location>
</feature>
<dbReference type="Gene3D" id="1.20.1290.10">
    <property type="entry name" value="AhpD-like"/>
    <property type="match status" value="1"/>
</dbReference>
<organism evidence="3 4">
    <name type="scientific">Nonomuraea rosea</name>
    <dbReference type="NCBI Taxonomy" id="638574"/>
    <lineage>
        <taxon>Bacteria</taxon>
        <taxon>Bacillati</taxon>
        <taxon>Actinomycetota</taxon>
        <taxon>Actinomycetes</taxon>
        <taxon>Streptosporangiales</taxon>
        <taxon>Streptosporangiaceae</taxon>
        <taxon>Nonomuraea</taxon>
    </lineage>
</organism>
<feature type="region of interest" description="Disordered" evidence="1">
    <location>
        <begin position="129"/>
        <end position="172"/>
    </location>
</feature>
<evidence type="ECO:0000313" key="3">
    <source>
        <dbReference type="EMBL" id="GAA3542916.1"/>
    </source>
</evidence>
<dbReference type="SUPFAM" id="SSF69118">
    <property type="entry name" value="AhpD-like"/>
    <property type="match status" value="1"/>
</dbReference>
<dbReference type="EMBL" id="BAABDQ010000004">
    <property type="protein sequence ID" value="GAA3542916.1"/>
    <property type="molecule type" value="Genomic_DNA"/>
</dbReference>
<evidence type="ECO:0000259" key="2">
    <source>
        <dbReference type="Pfam" id="PF02627"/>
    </source>
</evidence>
<evidence type="ECO:0000256" key="1">
    <source>
        <dbReference type="SAM" id="MobiDB-lite"/>
    </source>
</evidence>
<keyword evidence="4" id="KW-1185">Reference proteome</keyword>
<feature type="compositionally biased region" description="Gly residues" evidence="1">
    <location>
        <begin position="161"/>
        <end position="170"/>
    </location>
</feature>
<dbReference type="Pfam" id="PF02627">
    <property type="entry name" value="CMD"/>
    <property type="match status" value="1"/>
</dbReference>
<proteinExistence type="predicted"/>
<dbReference type="NCBIfam" id="TIGR00778">
    <property type="entry name" value="ahpD_dom"/>
    <property type="match status" value="1"/>
</dbReference>
<feature type="domain" description="Carboxymuconolactone decarboxylase-like" evidence="2">
    <location>
        <begin position="46"/>
        <end position="98"/>
    </location>
</feature>